<dbReference type="Proteomes" id="UP000001971">
    <property type="component" value="Chromosome"/>
</dbReference>
<organism evidence="1 2">
    <name type="scientific">Yersinia pestis bv. Antiqua (strain Antiqua)</name>
    <dbReference type="NCBI Taxonomy" id="360102"/>
    <lineage>
        <taxon>Bacteria</taxon>
        <taxon>Pseudomonadati</taxon>
        <taxon>Pseudomonadota</taxon>
        <taxon>Gammaproteobacteria</taxon>
        <taxon>Enterobacterales</taxon>
        <taxon>Yersiniaceae</taxon>
        <taxon>Yersinia</taxon>
    </lineage>
</organism>
<protein>
    <submittedName>
        <fullName evidence="1">Putative membrane protein</fullName>
    </submittedName>
</protein>
<evidence type="ECO:0000313" key="2">
    <source>
        <dbReference type="Proteomes" id="UP000001971"/>
    </source>
</evidence>
<name>A0A0E1NVV5_YERPA</name>
<reference evidence="1 2" key="1">
    <citation type="journal article" date="2006" name="J. Bacteriol.">
        <title>Complete genome sequence of Yersinia pestis strains Antiqua and Nepal516: evidence of gene reduction in an emerging pathogen.</title>
        <authorList>
            <person name="Chain P.S."/>
            <person name="Hu P."/>
            <person name="Malfatti S.A."/>
            <person name="Radnedge L."/>
            <person name="Larimer F."/>
            <person name="Vergez L.M."/>
            <person name="Worsham P."/>
            <person name="Chu M.C."/>
            <person name="Andersen G.L."/>
        </authorList>
    </citation>
    <scope>NUCLEOTIDE SEQUENCE [LARGE SCALE GENOMIC DNA]</scope>
    <source>
        <strain evidence="1 2">Antiqua</strain>
    </source>
</reference>
<accession>A0A0E1NVV5</accession>
<sequence length="208" mass="23865" precursor="true">MQKAMISTVIMWQGTMNKSLQRCMDRPGWQLCLWQWFFLSLLGVIAYGGLLRPTWQQRSEAIAEVTKLQQHVEQQVSALAQLPSQVLIRQQINTLLSEKAWWQKPEILLAHQVGETIMPFGGQVIRWQRYSGSEEAVVENAIAFRRWEATLRVSFYGLYHLFGQLSEIRSPVLVKVISLIGDGNALTVKLILTEYLTDDLGDFDVQDK</sequence>
<gene>
    <name evidence="1" type="ordered locus">YPA_3322</name>
</gene>
<proteinExistence type="predicted"/>
<dbReference type="HOGENOM" id="CLU_124501_0_0_6"/>
<dbReference type="EMBL" id="CP000308">
    <property type="protein sequence ID" value="ABG15284.1"/>
    <property type="molecule type" value="Genomic_DNA"/>
</dbReference>
<dbReference type="AlphaFoldDB" id="A0A0E1NVV5"/>
<dbReference type="KEGG" id="ypa:YPA_3322"/>
<evidence type="ECO:0000313" key="1">
    <source>
        <dbReference type="EMBL" id="ABG15284.1"/>
    </source>
</evidence>
<dbReference type="PATRIC" id="fig|360102.15.peg.2047"/>